<dbReference type="HOGENOM" id="CLU_028593_2_1_7"/>
<dbReference type="PANTHER" id="PTHR35370:SF1">
    <property type="entry name" value="TYPE VI SECRETION SYSTEM COMPONENT TSSF1"/>
    <property type="match status" value="1"/>
</dbReference>
<dbReference type="RefSeq" id="WP_039664042.1">
    <property type="nucleotide sequence ID" value="NZ_CP007772.1"/>
</dbReference>
<dbReference type="OrthoDB" id="9763676at2"/>
<evidence type="ECO:0000313" key="1">
    <source>
        <dbReference type="EMBL" id="AJC90884.1"/>
    </source>
</evidence>
<proteinExistence type="predicted"/>
<organism evidence="1 2">
    <name type="scientific">Campylobacter subantarcticus LMG 24374</name>
    <dbReference type="NCBI Taxonomy" id="1388751"/>
    <lineage>
        <taxon>Bacteria</taxon>
        <taxon>Pseudomonadati</taxon>
        <taxon>Campylobacterota</taxon>
        <taxon>Epsilonproteobacteria</taxon>
        <taxon>Campylobacterales</taxon>
        <taxon>Campylobacteraceae</taxon>
        <taxon>Campylobacter</taxon>
    </lineage>
</organism>
<accession>A0A0A8HD85</accession>
<name>A0A0A8HD85_9BACT</name>
<dbReference type="Proteomes" id="UP000031135">
    <property type="component" value="Chromosome"/>
</dbReference>
<protein>
    <submittedName>
        <fullName evidence="1">Type VI secretion system protein</fullName>
    </submittedName>
</protein>
<dbReference type="InterPro" id="IPR010272">
    <property type="entry name" value="T6SS_TssF"/>
</dbReference>
<dbReference type="NCBIfam" id="TIGR03359">
    <property type="entry name" value="VI_chp_6"/>
    <property type="match status" value="1"/>
</dbReference>
<dbReference type="AlphaFoldDB" id="A0A0A8HD85"/>
<dbReference type="PANTHER" id="PTHR35370">
    <property type="entry name" value="CYTOPLASMIC PROTEIN-RELATED-RELATED"/>
    <property type="match status" value="1"/>
</dbReference>
<dbReference type="PIRSF" id="PIRSF028304">
    <property type="entry name" value="UCP028304"/>
    <property type="match status" value="1"/>
</dbReference>
<reference evidence="1 2" key="1">
    <citation type="journal article" date="2014" name="Genome Biol. Evol.">
        <title>Comparative Genomics of the Campylobacter lari Group.</title>
        <authorList>
            <person name="Miller W.G."/>
            <person name="Yee E."/>
            <person name="Chapman M.H."/>
            <person name="Smith T.P."/>
            <person name="Bono J.L."/>
            <person name="Huynh S."/>
            <person name="Parker C.T."/>
            <person name="Vandamme P."/>
            <person name="Luong K."/>
            <person name="Korlach J."/>
        </authorList>
    </citation>
    <scope>NUCLEOTIDE SEQUENCE [LARGE SCALE GENOMIC DNA]</scope>
    <source>
        <strain evidence="1 2">LMG 24374</strain>
    </source>
</reference>
<evidence type="ECO:0000313" key="2">
    <source>
        <dbReference type="Proteomes" id="UP000031135"/>
    </source>
</evidence>
<dbReference type="Pfam" id="PF05947">
    <property type="entry name" value="T6SS_TssF"/>
    <property type="match status" value="1"/>
</dbReference>
<gene>
    <name evidence="1" type="primary">tssF</name>
    <name evidence="1" type="ORF">CSUB8521_1048</name>
</gene>
<sequence length="575" mass="66802">MTQDDVFYYQKEIAYLNHTRKIFIDKFPKLAPFLSYDSKDPDIERIIENLAILTSKIHQELDQNIPYIAESLINILSPNYTNILPSMCMQEFKFNENSKLNKLIIPKNSIVKSTPIEKCECEFKTVYDVYLYPLNIENVFFGSEKQYHTMNIQLRVNKEDLNIADLDLDKLCIYLGDDVYTSSTLLFYIHQHLEEFKIISHDTNEEFKISTYNIKTVGLTPNESCLFYNDLGFESFSLLREYFFLPEKFNFISIQGLDVLHECKGKLISIFFKFNKTLPKNCIVKNELFSLSTTPIINIFEKTAEPIINNHSKNGYRIFIDRTNLNAYDIVQIKQVKAHNSDSGSRILKNYKNFERFEFMQNKTQDFYYITNKSNSKQDSFKEISFFSSNNTNETITIDVLCCNKNLPTHLKIGDINLIPFYKDAVTKNVTIPTPIKQVKINGDLLWKLVSILSFSYQTLLTKTSFFQVLESYSFPDDKTSEVVCQLLTSSIINIQSKPSYLIDEYITKKGTMSIISIDDSKFYSLGEVYKLGLIISEFLSSFVSINSFCELKIKCINSKVTIHYPFKKGIKPIL</sequence>
<dbReference type="EMBL" id="CP007772">
    <property type="protein sequence ID" value="AJC90884.1"/>
    <property type="molecule type" value="Genomic_DNA"/>
</dbReference>
<dbReference type="KEGG" id="csm:CSUB8521_1048"/>